<feature type="region of interest" description="Disordered" evidence="1">
    <location>
        <begin position="186"/>
        <end position="313"/>
    </location>
</feature>
<dbReference type="Pfam" id="PF12898">
    <property type="entry name" value="Stc1"/>
    <property type="match status" value="1"/>
</dbReference>
<accession>A0AAN7ALW6</accession>
<evidence type="ECO:0000313" key="3">
    <source>
        <dbReference type="EMBL" id="KAK4190240.1"/>
    </source>
</evidence>
<feature type="compositionally biased region" description="Polar residues" evidence="1">
    <location>
        <begin position="246"/>
        <end position="259"/>
    </location>
</feature>
<name>A0AAN7ALW6_9PEZI</name>
<dbReference type="AlphaFoldDB" id="A0AAN7ALW6"/>
<protein>
    <submittedName>
        <fullName evidence="3">Stc1 domain-containing protein</fullName>
    </submittedName>
</protein>
<reference evidence="3" key="2">
    <citation type="submission" date="2023-05" db="EMBL/GenBank/DDBJ databases">
        <authorList>
            <consortium name="Lawrence Berkeley National Laboratory"/>
            <person name="Steindorff A."/>
            <person name="Hensen N."/>
            <person name="Bonometti L."/>
            <person name="Westerberg I."/>
            <person name="Brannstrom I.O."/>
            <person name="Guillou S."/>
            <person name="Cros-Aarteil S."/>
            <person name="Calhoun S."/>
            <person name="Haridas S."/>
            <person name="Kuo A."/>
            <person name="Mondo S."/>
            <person name="Pangilinan J."/>
            <person name="Riley R."/>
            <person name="Labutti K."/>
            <person name="Andreopoulos B."/>
            <person name="Lipzen A."/>
            <person name="Chen C."/>
            <person name="Yanf M."/>
            <person name="Daum C."/>
            <person name="Ng V."/>
            <person name="Clum A."/>
            <person name="Ohm R."/>
            <person name="Martin F."/>
            <person name="Silar P."/>
            <person name="Natvig D."/>
            <person name="Lalanne C."/>
            <person name="Gautier V."/>
            <person name="Ament-Velasquez S.L."/>
            <person name="Kruys A."/>
            <person name="Hutchinson M.I."/>
            <person name="Powell A.J."/>
            <person name="Barry K."/>
            <person name="Miller A.N."/>
            <person name="Grigoriev I.V."/>
            <person name="Debuchy R."/>
            <person name="Gladieux P."/>
            <person name="Thoren M.H."/>
            <person name="Johannesson H."/>
        </authorList>
    </citation>
    <scope>NUCLEOTIDE SEQUENCE</scope>
    <source>
        <strain evidence="3">PSN309</strain>
    </source>
</reference>
<evidence type="ECO:0000259" key="2">
    <source>
        <dbReference type="Pfam" id="PF12898"/>
    </source>
</evidence>
<feature type="compositionally biased region" description="Polar residues" evidence="1">
    <location>
        <begin position="199"/>
        <end position="215"/>
    </location>
</feature>
<dbReference type="EMBL" id="MU864368">
    <property type="protein sequence ID" value="KAK4190240.1"/>
    <property type="molecule type" value="Genomic_DNA"/>
</dbReference>
<evidence type="ECO:0000256" key="1">
    <source>
        <dbReference type="SAM" id="MobiDB-lite"/>
    </source>
</evidence>
<reference evidence="3" key="1">
    <citation type="journal article" date="2023" name="Mol. Phylogenet. Evol.">
        <title>Genome-scale phylogeny and comparative genomics of the fungal order Sordariales.</title>
        <authorList>
            <person name="Hensen N."/>
            <person name="Bonometti L."/>
            <person name="Westerberg I."/>
            <person name="Brannstrom I.O."/>
            <person name="Guillou S."/>
            <person name="Cros-Aarteil S."/>
            <person name="Calhoun S."/>
            <person name="Haridas S."/>
            <person name="Kuo A."/>
            <person name="Mondo S."/>
            <person name="Pangilinan J."/>
            <person name="Riley R."/>
            <person name="LaButti K."/>
            <person name="Andreopoulos B."/>
            <person name="Lipzen A."/>
            <person name="Chen C."/>
            <person name="Yan M."/>
            <person name="Daum C."/>
            <person name="Ng V."/>
            <person name="Clum A."/>
            <person name="Steindorff A."/>
            <person name="Ohm R.A."/>
            <person name="Martin F."/>
            <person name="Silar P."/>
            <person name="Natvig D.O."/>
            <person name="Lalanne C."/>
            <person name="Gautier V."/>
            <person name="Ament-Velasquez S.L."/>
            <person name="Kruys A."/>
            <person name="Hutchinson M.I."/>
            <person name="Powell A.J."/>
            <person name="Barry K."/>
            <person name="Miller A.N."/>
            <person name="Grigoriev I.V."/>
            <person name="Debuchy R."/>
            <person name="Gladieux P."/>
            <person name="Hiltunen Thoren M."/>
            <person name="Johannesson H."/>
        </authorList>
    </citation>
    <scope>NUCLEOTIDE SEQUENCE</scope>
    <source>
        <strain evidence="3">PSN309</strain>
    </source>
</reference>
<proteinExistence type="predicted"/>
<keyword evidence="4" id="KW-1185">Reference proteome</keyword>
<dbReference type="InterPro" id="IPR024630">
    <property type="entry name" value="Stc1"/>
</dbReference>
<feature type="domain" description="Stc1" evidence="2">
    <location>
        <begin position="20"/>
        <end position="107"/>
    </location>
</feature>
<organism evidence="3 4">
    <name type="scientific">Podospora australis</name>
    <dbReference type="NCBI Taxonomy" id="1536484"/>
    <lineage>
        <taxon>Eukaryota</taxon>
        <taxon>Fungi</taxon>
        <taxon>Dikarya</taxon>
        <taxon>Ascomycota</taxon>
        <taxon>Pezizomycotina</taxon>
        <taxon>Sordariomycetes</taxon>
        <taxon>Sordariomycetidae</taxon>
        <taxon>Sordariales</taxon>
        <taxon>Podosporaceae</taxon>
        <taxon>Podospora</taxon>
    </lineage>
</organism>
<gene>
    <name evidence="3" type="ORF">QBC35DRAFT_96622</name>
</gene>
<dbReference type="Proteomes" id="UP001302126">
    <property type="component" value="Unassembled WGS sequence"/>
</dbReference>
<comment type="caution">
    <text evidence="3">The sequence shown here is derived from an EMBL/GenBank/DDBJ whole genome shotgun (WGS) entry which is preliminary data.</text>
</comment>
<sequence>MQTITQRPGQPSGMRYGEIKCDVGEEWKTRDQYSQTSLKKYDDAVRRGKAHPDKSGIKCIDHTGSITKRKNVEELACQGPCGEIKSLDQFSKSSRKNGRNVCIDCTQYHTMTEVGESLPAPGEYVPEEERGVGRIATAATLVQNDALFSGEEDSDDSIHDDIVLPTAVEVVKIDSEPIRLMNTVSSDAASAAQPPHLGNTMTSTSSDSGETSAVASSEAIPSIGVMPSAFNPNQFRSARAGPVPQKTASDSSGRPNTVQPRIANVGRSGWAKVPSRKQLPDIPSYLKRDNVEAPKNLTPPIYNSIEEDSDDDI</sequence>
<evidence type="ECO:0000313" key="4">
    <source>
        <dbReference type="Proteomes" id="UP001302126"/>
    </source>
</evidence>